<dbReference type="SUPFAM" id="SSF51556">
    <property type="entry name" value="Metallo-dependent hydrolases"/>
    <property type="match status" value="1"/>
</dbReference>
<dbReference type="Gene3D" id="3.20.20.140">
    <property type="entry name" value="Metal-dependent hydrolases"/>
    <property type="match status" value="1"/>
</dbReference>
<dbReference type="Proteomes" id="UP000215377">
    <property type="component" value="Unassembled WGS sequence"/>
</dbReference>
<dbReference type="EMBL" id="AQQR01000003">
    <property type="protein sequence ID" value="OWU74900.1"/>
    <property type="molecule type" value="Genomic_DNA"/>
</dbReference>
<dbReference type="InterPro" id="IPR008257">
    <property type="entry name" value="Pept_M19"/>
</dbReference>
<dbReference type="OrthoDB" id="9804920at2"/>
<reference evidence="1 2" key="1">
    <citation type="submission" date="2013-04" db="EMBL/GenBank/DDBJ databases">
        <title>Oceanicola sp. 22II1-22F33 Genome Sequencing.</title>
        <authorList>
            <person name="Lai Q."/>
            <person name="Li G."/>
            <person name="Shao Z."/>
        </authorList>
    </citation>
    <scope>NUCLEOTIDE SEQUENCE [LARGE SCALE GENOMIC DNA]</scope>
    <source>
        <strain evidence="1 2">22II1-22F33</strain>
    </source>
</reference>
<keyword evidence="2" id="KW-1185">Reference proteome</keyword>
<dbReference type="PROSITE" id="PS51365">
    <property type="entry name" value="RENAL_DIPEPTIDASE_2"/>
    <property type="match status" value="1"/>
</dbReference>
<sequence length="350" mass="37879">MIDKQIFFDGHNDTVLRVMRGQVTPGQLADGLPDGHIDRPRAQSGGLGGGFFAVFTPNPDGGSDRDAQMKLAAYDVPKPEPLDQGFALDWTRRGFDALEAMEQAGAITLCRTAAEVAAALPGEPLAAVLHAEGAEAIDPDFAVLHELHARGLRSLGPVWSRDTIFGHGVPFRYPADPDIGPGLTDLGRALVRECNRLRIMIDLSHLNAAGVDDVAAITDAPLVATHSNAWAVCNHARNLTDRQLDMIRESDGMVGINLASAFLRPDGRKDDDFELDILLRHFDHLVERLGEDRIGLGSDFDGSLVPRPIRDCAGLPNLVAALQAHGVDDTLLAKVTHGNWLRVLKRTWGE</sequence>
<protein>
    <submittedName>
        <fullName evidence="1">Peptidase M19</fullName>
    </submittedName>
</protein>
<comment type="caution">
    <text evidence="1">The sequence shown here is derived from an EMBL/GenBank/DDBJ whole genome shotgun (WGS) entry which is preliminary data.</text>
</comment>
<dbReference type="InterPro" id="IPR032466">
    <property type="entry name" value="Metal_Hydrolase"/>
</dbReference>
<evidence type="ECO:0000313" key="1">
    <source>
        <dbReference type="EMBL" id="OWU74900.1"/>
    </source>
</evidence>
<dbReference type="Pfam" id="PF01244">
    <property type="entry name" value="Peptidase_M19"/>
    <property type="match status" value="1"/>
</dbReference>
<dbReference type="CDD" id="cd01301">
    <property type="entry name" value="rDP_like"/>
    <property type="match status" value="1"/>
</dbReference>
<dbReference type="AlphaFoldDB" id="A0A225NTG5"/>
<evidence type="ECO:0000313" key="2">
    <source>
        <dbReference type="Proteomes" id="UP000215377"/>
    </source>
</evidence>
<dbReference type="RefSeq" id="WP_088649716.1">
    <property type="nucleotide sequence ID" value="NZ_AQQR01000003.1"/>
</dbReference>
<dbReference type="GO" id="GO:0006508">
    <property type="term" value="P:proteolysis"/>
    <property type="evidence" value="ECO:0007669"/>
    <property type="project" value="InterPro"/>
</dbReference>
<dbReference type="PANTHER" id="PTHR10443:SF12">
    <property type="entry name" value="DIPEPTIDASE"/>
    <property type="match status" value="1"/>
</dbReference>
<dbReference type="GO" id="GO:0070573">
    <property type="term" value="F:metallodipeptidase activity"/>
    <property type="evidence" value="ECO:0007669"/>
    <property type="project" value="InterPro"/>
</dbReference>
<proteinExistence type="predicted"/>
<gene>
    <name evidence="1" type="ORF">ATO3_10070</name>
</gene>
<organism evidence="1 2">
    <name type="scientific">Marinibacterium profundimaris</name>
    <dbReference type="NCBI Taxonomy" id="1679460"/>
    <lineage>
        <taxon>Bacteria</taxon>
        <taxon>Pseudomonadati</taxon>
        <taxon>Pseudomonadota</taxon>
        <taxon>Alphaproteobacteria</taxon>
        <taxon>Rhodobacterales</taxon>
        <taxon>Paracoccaceae</taxon>
        <taxon>Marinibacterium</taxon>
    </lineage>
</organism>
<dbReference type="PANTHER" id="PTHR10443">
    <property type="entry name" value="MICROSOMAL DIPEPTIDASE"/>
    <property type="match status" value="1"/>
</dbReference>
<accession>A0A225NTG5</accession>
<name>A0A225NTG5_9RHOB</name>